<reference evidence="2 3" key="1">
    <citation type="submission" date="2017-10" db="EMBL/GenBank/DDBJ databases">
        <title>Sequencing the genomes of 1000 actinobacteria strains.</title>
        <authorList>
            <person name="Klenk H.-P."/>
        </authorList>
    </citation>
    <scope>NUCLEOTIDE SEQUENCE [LARGE SCALE GENOMIC DNA]</scope>
    <source>
        <strain evidence="2 3">DSM 21863</strain>
    </source>
</reference>
<evidence type="ECO:0000313" key="3">
    <source>
        <dbReference type="Proteomes" id="UP000224130"/>
    </source>
</evidence>
<evidence type="ECO:0000256" key="1">
    <source>
        <dbReference type="SAM" id="SignalP"/>
    </source>
</evidence>
<feature type="signal peptide" evidence="1">
    <location>
        <begin position="1"/>
        <end position="27"/>
    </location>
</feature>
<organism evidence="2 3">
    <name type="scientific">Isoptericola jiangsuensis</name>
    <dbReference type="NCBI Taxonomy" id="548579"/>
    <lineage>
        <taxon>Bacteria</taxon>
        <taxon>Bacillati</taxon>
        <taxon>Actinomycetota</taxon>
        <taxon>Actinomycetes</taxon>
        <taxon>Micrococcales</taxon>
        <taxon>Promicromonosporaceae</taxon>
        <taxon>Isoptericola</taxon>
    </lineage>
</organism>
<dbReference type="Proteomes" id="UP000224130">
    <property type="component" value="Unassembled WGS sequence"/>
</dbReference>
<gene>
    <name evidence="2" type="ORF">ATJ88_0095</name>
</gene>
<evidence type="ECO:0000313" key="2">
    <source>
        <dbReference type="EMBL" id="PFG41456.1"/>
    </source>
</evidence>
<proteinExistence type="predicted"/>
<accession>A0A2A9ESB5</accession>
<feature type="chain" id="PRO_5012608684" evidence="1">
    <location>
        <begin position="28"/>
        <end position="175"/>
    </location>
</feature>
<keyword evidence="3" id="KW-1185">Reference proteome</keyword>
<dbReference type="OrthoDB" id="3695507at2"/>
<keyword evidence="1" id="KW-0732">Signal</keyword>
<name>A0A2A9ESB5_9MICO</name>
<comment type="caution">
    <text evidence="2">The sequence shown here is derived from an EMBL/GenBank/DDBJ whole genome shotgun (WGS) entry which is preliminary data.</text>
</comment>
<dbReference type="AlphaFoldDB" id="A0A2A9ESB5"/>
<protein>
    <submittedName>
        <fullName evidence="2">Uncharacterized protein</fullName>
    </submittedName>
</protein>
<sequence length="175" mass="17844">MSRPARSVARAALVAAISVLLPLLLAAAPASGSLSTEPRPIHAGQARPDVTLTAAPPVLFCTIRPGVQGCTSFGPDEPGALVAILYAEPWFHGARVHVFLATALAACTARTSDDEGGGDLAGPLLALLGHVGSVETFHRCDVQLHDAFLDAGGAVSGWIDEVSDVSGRVAAFTVS</sequence>
<dbReference type="EMBL" id="PDJJ01000001">
    <property type="protein sequence ID" value="PFG41456.1"/>
    <property type="molecule type" value="Genomic_DNA"/>
</dbReference>